<dbReference type="EMBL" id="JAULSO010000003">
    <property type="protein sequence ID" value="KAK3685374.1"/>
    <property type="molecule type" value="Genomic_DNA"/>
</dbReference>
<keyword evidence="4" id="KW-1185">Reference proteome</keyword>
<gene>
    <name evidence="3" type="ORF">B0T22DRAFT_215727</name>
</gene>
<comment type="caution">
    <text evidence="3">The sequence shown here is derived from an EMBL/GenBank/DDBJ whole genome shotgun (WGS) entry which is preliminary data.</text>
</comment>
<dbReference type="GO" id="GO:0016491">
    <property type="term" value="F:oxidoreductase activity"/>
    <property type="evidence" value="ECO:0007669"/>
    <property type="project" value="UniProtKB-KW"/>
</dbReference>
<keyword evidence="1" id="KW-0560">Oxidoreductase</keyword>
<dbReference type="InterPro" id="IPR003819">
    <property type="entry name" value="TauD/TfdA-like"/>
</dbReference>
<evidence type="ECO:0000313" key="3">
    <source>
        <dbReference type="EMBL" id="KAK3685374.1"/>
    </source>
</evidence>
<dbReference type="Gene3D" id="3.60.130.10">
    <property type="entry name" value="Clavaminate synthase-like"/>
    <property type="match status" value="1"/>
</dbReference>
<dbReference type="PANTHER" id="PTHR10696">
    <property type="entry name" value="GAMMA-BUTYROBETAINE HYDROXYLASE-RELATED"/>
    <property type="match status" value="1"/>
</dbReference>
<dbReference type="SUPFAM" id="SSF51197">
    <property type="entry name" value="Clavaminate synthase-like"/>
    <property type="match status" value="1"/>
</dbReference>
<dbReference type="InterPro" id="IPR050411">
    <property type="entry name" value="AlphaKG_dependent_hydroxylases"/>
</dbReference>
<dbReference type="AlphaFoldDB" id="A0AAE0X5M2"/>
<accession>A0AAE0X5M2</accession>
<evidence type="ECO:0000313" key="4">
    <source>
        <dbReference type="Proteomes" id="UP001270362"/>
    </source>
</evidence>
<reference evidence="3" key="1">
    <citation type="journal article" date="2023" name="Mol. Phylogenet. Evol.">
        <title>Genome-scale phylogeny and comparative genomics of the fungal order Sordariales.</title>
        <authorList>
            <person name="Hensen N."/>
            <person name="Bonometti L."/>
            <person name="Westerberg I."/>
            <person name="Brannstrom I.O."/>
            <person name="Guillou S."/>
            <person name="Cros-Aarteil S."/>
            <person name="Calhoun S."/>
            <person name="Haridas S."/>
            <person name="Kuo A."/>
            <person name="Mondo S."/>
            <person name="Pangilinan J."/>
            <person name="Riley R."/>
            <person name="LaButti K."/>
            <person name="Andreopoulos B."/>
            <person name="Lipzen A."/>
            <person name="Chen C."/>
            <person name="Yan M."/>
            <person name="Daum C."/>
            <person name="Ng V."/>
            <person name="Clum A."/>
            <person name="Steindorff A."/>
            <person name="Ohm R.A."/>
            <person name="Martin F."/>
            <person name="Silar P."/>
            <person name="Natvig D.O."/>
            <person name="Lalanne C."/>
            <person name="Gautier V."/>
            <person name="Ament-Velasquez S.L."/>
            <person name="Kruys A."/>
            <person name="Hutchinson M.I."/>
            <person name="Powell A.J."/>
            <person name="Barry K."/>
            <person name="Miller A.N."/>
            <person name="Grigoriev I.V."/>
            <person name="Debuchy R."/>
            <person name="Gladieux P."/>
            <person name="Hiltunen Thoren M."/>
            <person name="Johannesson H."/>
        </authorList>
    </citation>
    <scope>NUCLEOTIDE SEQUENCE</scope>
    <source>
        <strain evidence="3">CBS 314.62</strain>
    </source>
</reference>
<feature type="domain" description="TauD/TfdA-like" evidence="2">
    <location>
        <begin position="55"/>
        <end position="312"/>
    </location>
</feature>
<sequence>MMHGWLESHPMAWAPEVFIDAGNSTASSSYVFHIDEREVEEALKTWKGLGLDVDASTRDNFPLPTIRAQLDEACGDIHQGRGFAIVRGLDPKKYTDEENVVLFLGIASHFGDMRGVQDKNGSMLTHITDSKNWSAPRELRHGIHTNTGLAWHTDMGIDILSLHVRSLAEKGGHTFVASSWTIYKELVMSFPDVLEALQAPNWSIQISGTPPRHILAPLLQVFGNKIYISFDPGRLGVHPVTAKSDLASTVPSLTPRQYDALAVLSRLATKHRLALDTRPGDMLFINNWAMVHARDPYIDPNNGARRHLVRLWQRNSKLGWTIPESMRVPWETAFEAHNGRLSAAWERKYPAVPAREYKIPRYTAGSAAFMLDGGDGVNGAGADERT</sequence>
<dbReference type="PANTHER" id="PTHR10696:SF54">
    <property type="entry name" value="FAMILY OXIDOREDUCTASE, PUTATIVE (AFU_ORTHOLOGUE AFUA_4G13850)-RELATED"/>
    <property type="match status" value="1"/>
</dbReference>
<dbReference type="InterPro" id="IPR042098">
    <property type="entry name" value="TauD-like_sf"/>
</dbReference>
<protein>
    <recommendedName>
        <fullName evidence="2">TauD/TfdA-like domain-containing protein</fullName>
    </recommendedName>
</protein>
<reference evidence="3" key="2">
    <citation type="submission" date="2023-06" db="EMBL/GenBank/DDBJ databases">
        <authorList>
            <consortium name="Lawrence Berkeley National Laboratory"/>
            <person name="Haridas S."/>
            <person name="Hensen N."/>
            <person name="Bonometti L."/>
            <person name="Westerberg I."/>
            <person name="Brannstrom I.O."/>
            <person name="Guillou S."/>
            <person name="Cros-Aarteil S."/>
            <person name="Calhoun S."/>
            <person name="Kuo A."/>
            <person name="Mondo S."/>
            <person name="Pangilinan J."/>
            <person name="Riley R."/>
            <person name="Labutti K."/>
            <person name="Andreopoulos B."/>
            <person name="Lipzen A."/>
            <person name="Chen C."/>
            <person name="Yanf M."/>
            <person name="Daum C."/>
            <person name="Ng V."/>
            <person name="Clum A."/>
            <person name="Steindorff A."/>
            <person name="Ohm R."/>
            <person name="Martin F."/>
            <person name="Silar P."/>
            <person name="Natvig D."/>
            <person name="Lalanne C."/>
            <person name="Gautier V."/>
            <person name="Ament-Velasquez S.L."/>
            <person name="Kruys A."/>
            <person name="Hutchinson M.I."/>
            <person name="Powell A.J."/>
            <person name="Barry K."/>
            <person name="Miller A.N."/>
            <person name="Grigoriev I.V."/>
            <person name="Debuchy R."/>
            <person name="Gladieux P."/>
            <person name="Thoren M.H."/>
            <person name="Johannesson H."/>
        </authorList>
    </citation>
    <scope>NUCLEOTIDE SEQUENCE</scope>
    <source>
        <strain evidence="3">CBS 314.62</strain>
    </source>
</reference>
<dbReference type="Proteomes" id="UP001270362">
    <property type="component" value="Unassembled WGS sequence"/>
</dbReference>
<evidence type="ECO:0000259" key="2">
    <source>
        <dbReference type="Pfam" id="PF02668"/>
    </source>
</evidence>
<organism evidence="3 4">
    <name type="scientific">Podospora appendiculata</name>
    <dbReference type="NCBI Taxonomy" id="314037"/>
    <lineage>
        <taxon>Eukaryota</taxon>
        <taxon>Fungi</taxon>
        <taxon>Dikarya</taxon>
        <taxon>Ascomycota</taxon>
        <taxon>Pezizomycotina</taxon>
        <taxon>Sordariomycetes</taxon>
        <taxon>Sordariomycetidae</taxon>
        <taxon>Sordariales</taxon>
        <taxon>Podosporaceae</taxon>
        <taxon>Podospora</taxon>
    </lineage>
</organism>
<dbReference type="Pfam" id="PF02668">
    <property type="entry name" value="TauD"/>
    <property type="match status" value="1"/>
</dbReference>
<evidence type="ECO:0000256" key="1">
    <source>
        <dbReference type="ARBA" id="ARBA00023002"/>
    </source>
</evidence>
<proteinExistence type="predicted"/>
<name>A0AAE0X5M2_9PEZI</name>